<dbReference type="Proteomes" id="UP001304671">
    <property type="component" value="Unassembled WGS sequence"/>
</dbReference>
<dbReference type="RefSeq" id="WP_323251205.1">
    <property type="nucleotide sequence ID" value="NZ_JAYFUL010000032.1"/>
</dbReference>
<keyword evidence="1" id="KW-1133">Transmembrane helix</keyword>
<accession>A0ABU5QR07</accession>
<protein>
    <recommendedName>
        <fullName evidence="4">DUF2892 domain-containing protein</fullName>
    </recommendedName>
</protein>
<evidence type="ECO:0008006" key="4">
    <source>
        <dbReference type="Google" id="ProtNLM"/>
    </source>
</evidence>
<comment type="caution">
    <text evidence="2">The sequence shown here is derived from an EMBL/GenBank/DDBJ whole genome shotgun (WGS) entry which is preliminary data.</text>
</comment>
<keyword evidence="3" id="KW-1185">Reference proteome</keyword>
<keyword evidence="1" id="KW-0812">Transmembrane</keyword>
<gene>
    <name evidence="2" type="ORF">VB264_17090</name>
</gene>
<sequence>MKAIAQQWNFMRILRLVLGIWGIYSSITDSQPLFGILGGILVVQVLLNIGCCGSRGCKILQNKNPTRTDIKETGNEEVRSQ</sequence>
<reference evidence="2 3" key="1">
    <citation type="submission" date="2023-12" db="EMBL/GenBank/DDBJ databases">
        <title>Novel species of the genus Arcicella isolated from rivers.</title>
        <authorList>
            <person name="Lu H."/>
        </authorList>
    </citation>
    <scope>NUCLEOTIDE SEQUENCE [LARGE SCALE GENOMIC DNA]</scope>
    <source>
        <strain evidence="2 3">LMG 21963</strain>
    </source>
</reference>
<feature type="transmembrane region" description="Helical" evidence="1">
    <location>
        <begin position="33"/>
        <end position="53"/>
    </location>
</feature>
<evidence type="ECO:0000313" key="3">
    <source>
        <dbReference type="Proteomes" id="UP001304671"/>
    </source>
</evidence>
<evidence type="ECO:0000256" key="1">
    <source>
        <dbReference type="SAM" id="Phobius"/>
    </source>
</evidence>
<proteinExistence type="predicted"/>
<keyword evidence="1" id="KW-0472">Membrane</keyword>
<organism evidence="2 3">
    <name type="scientific">Arcicella aquatica</name>
    <dbReference type="NCBI Taxonomy" id="217141"/>
    <lineage>
        <taxon>Bacteria</taxon>
        <taxon>Pseudomonadati</taxon>
        <taxon>Bacteroidota</taxon>
        <taxon>Cytophagia</taxon>
        <taxon>Cytophagales</taxon>
        <taxon>Flectobacillaceae</taxon>
        <taxon>Arcicella</taxon>
    </lineage>
</organism>
<dbReference type="EMBL" id="JAYFUL010000032">
    <property type="protein sequence ID" value="MEA5259516.1"/>
    <property type="molecule type" value="Genomic_DNA"/>
</dbReference>
<feature type="transmembrane region" description="Helical" evidence="1">
    <location>
        <begin position="12"/>
        <end position="27"/>
    </location>
</feature>
<name>A0ABU5QR07_9BACT</name>
<evidence type="ECO:0000313" key="2">
    <source>
        <dbReference type="EMBL" id="MEA5259516.1"/>
    </source>
</evidence>